<feature type="transmembrane region" description="Helical" evidence="1">
    <location>
        <begin position="401"/>
        <end position="424"/>
    </location>
</feature>
<dbReference type="Proteomes" id="UP000002457">
    <property type="component" value="Chromosome"/>
</dbReference>
<dbReference type="RefSeq" id="WP_012618485.1">
    <property type="nucleotide sequence ID" value="NC_011832.1"/>
</dbReference>
<protein>
    <submittedName>
        <fullName evidence="2">Type II secretion system protein</fullName>
    </submittedName>
</protein>
<evidence type="ECO:0000313" key="2">
    <source>
        <dbReference type="EMBL" id="ACL17166.1"/>
    </source>
</evidence>
<dbReference type="AlphaFoldDB" id="B8GK95"/>
<name>B8GK95_METPE</name>
<organism evidence="2 3">
    <name type="scientific">Methanosphaerula palustris (strain ATCC BAA-1556 / DSM 19958 / E1-9c)</name>
    <dbReference type="NCBI Taxonomy" id="521011"/>
    <lineage>
        <taxon>Archaea</taxon>
        <taxon>Methanobacteriati</taxon>
        <taxon>Methanobacteriota</taxon>
        <taxon>Stenosarchaea group</taxon>
        <taxon>Methanomicrobia</taxon>
        <taxon>Methanomicrobiales</taxon>
        <taxon>Methanoregulaceae</taxon>
        <taxon>Methanosphaerula</taxon>
    </lineage>
</organism>
<keyword evidence="1" id="KW-0472">Membrane</keyword>
<feature type="transmembrane region" description="Helical" evidence="1">
    <location>
        <begin position="501"/>
        <end position="527"/>
    </location>
</feature>
<sequence>MAEVAISGAISEEDKPKESAFAGIVKSFQDYYAGIIENKQMPADLLYMITYMTSLALARASRPELFASASERSEYASSKYIKKVNILTMGWGFSYKESLEITADRVKNPLIQSLFNRFSNSIDSGVPDEEFLSNELVTTRMVYVSNIEQGFELLKKWGDAYIAMLLSSAVVAVTMMISVAIYAPTGIDMTLNMSYALTLGISIFGIVLMYKSVPDDPKTHGLDTWRSKEQISIRKIERIMVPLVAVISLIMVAFGVNAGFVCLFIGLMMGPLGIIGYIDDTNISQRDDDFSIFIRSLGSVMEGQGATLPIALDQVDKKSLIALEPLVRSVHSKMNLGLDEEQIWERFIGESGSNLIYKYLNIFRDTVATGGPAGEIGKVVGNSMQNMVLLRQKRDMLAKSFIILLIPMHVMMVGILVALFDIMLTLTTAITSMMNKFADAAAASGGDTGMGGNAFLAGSLNMFVNFPKDVMTNYVVIIMVILSISNVLAAKIVWGGDRYMYYLYIAIFFTLSGLIFLVLPTLVGMFFSVDVLTNIANSATAANTT</sequence>
<dbReference type="OrthoDB" id="141855at2157"/>
<keyword evidence="1" id="KW-0812">Transmembrane</keyword>
<proteinExistence type="predicted"/>
<keyword evidence="1" id="KW-1133">Transmembrane helix</keyword>
<evidence type="ECO:0000256" key="1">
    <source>
        <dbReference type="SAM" id="Phobius"/>
    </source>
</evidence>
<feature type="transmembrane region" description="Helical" evidence="1">
    <location>
        <begin position="189"/>
        <end position="210"/>
    </location>
</feature>
<dbReference type="GeneID" id="7272678"/>
<dbReference type="STRING" id="521011.Mpal_1861"/>
<feature type="transmembrane region" description="Helical" evidence="1">
    <location>
        <begin position="474"/>
        <end position="494"/>
    </location>
</feature>
<keyword evidence="3" id="KW-1185">Reference proteome</keyword>
<dbReference type="eggNOG" id="arCOG01809">
    <property type="taxonomic scope" value="Archaea"/>
</dbReference>
<dbReference type="EMBL" id="CP001338">
    <property type="protein sequence ID" value="ACL17166.1"/>
    <property type="molecule type" value="Genomic_DNA"/>
</dbReference>
<gene>
    <name evidence="2" type="ordered locus">Mpal_1861</name>
</gene>
<dbReference type="PANTHER" id="PTHR35402:SF2">
    <property type="entry name" value="FLAGELLA ACCESSORY PROTEIN J"/>
    <property type="match status" value="1"/>
</dbReference>
<dbReference type="KEGG" id="mpl:Mpal_1861"/>
<dbReference type="NCBIfam" id="NF004703">
    <property type="entry name" value="PRK06041.1-1"/>
    <property type="match status" value="1"/>
</dbReference>
<feature type="transmembrane region" description="Helical" evidence="1">
    <location>
        <begin position="161"/>
        <end position="183"/>
    </location>
</feature>
<reference evidence="2 3" key="1">
    <citation type="journal article" date="2015" name="Genome Announc.">
        <title>Complete Genome Sequence of Methanosphaerula palustris E1-9CT, a Hydrogenotrophic Methanogen Isolated from a Minerotrophic Fen Peatland.</title>
        <authorList>
            <person name="Cadillo-Quiroz H."/>
            <person name="Browne P."/>
            <person name="Kyrpides N."/>
            <person name="Woyke T."/>
            <person name="Goodwin L."/>
            <person name="Detter C."/>
            <person name="Yavitt J.B."/>
            <person name="Zinder S.H."/>
        </authorList>
    </citation>
    <scope>NUCLEOTIDE SEQUENCE [LARGE SCALE GENOMIC DNA]</scope>
    <source>
        <strain evidence="3">ATCC BAA-1556 / DSM 19958 / E1-9c</strain>
    </source>
</reference>
<dbReference type="PANTHER" id="PTHR35402">
    <property type="entry name" value="INTEGRAL MEMBRANE PROTEIN-RELATED"/>
    <property type="match status" value="1"/>
</dbReference>
<dbReference type="HOGENOM" id="CLU_036985_0_0_2"/>
<accession>B8GK95</accession>
<evidence type="ECO:0000313" key="3">
    <source>
        <dbReference type="Proteomes" id="UP000002457"/>
    </source>
</evidence>
<dbReference type="InterPro" id="IPR056569">
    <property type="entry name" value="ArlJ-like"/>
</dbReference>